<dbReference type="RefSeq" id="WP_242287023.1">
    <property type="nucleotide sequence ID" value="NZ_JAKKSL010000002.1"/>
</dbReference>
<dbReference type="SMART" id="SM00342">
    <property type="entry name" value="HTH_ARAC"/>
    <property type="match status" value="1"/>
</dbReference>
<dbReference type="PANTHER" id="PTHR43280">
    <property type="entry name" value="ARAC-FAMILY TRANSCRIPTIONAL REGULATOR"/>
    <property type="match status" value="1"/>
</dbReference>
<evidence type="ECO:0000256" key="2">
    <source>
        <dbReference type="ARBA" id="ARBA00023125"/>
    </source>
</evidence>
<keyword evidence="2" id="KW-0238">DNA-binding</keyword>
<keyword evidence="3" id="KW-0804">Transcription</keyword>
<name>A0ABS9X148_9GAMM</name>
<accession>A0ABS9X148</accession>
<dbReference type="Pfam" id="PF12833">
    <property type="entry name" value="HTH_18"/>
    <property type="match status" value="1"/>
</dbReference>
<sequence length="76" mass="9281">MFKTVFRCNFSEYCLRHKLYSAARLISQTERSITDISYELYFSSPSHFIAQFKRQFEVTPFKYRQNVQKRTRTKPQ</sequence>
<dbReference type="Proteomes" id="UP001139646">
    <property type="component" value="Unassembled WGS sequence"/>
</dbReference>
<reference evidence="5" key="1">
    <citation type="submission" date="2022-01" db="EMBL/GenBank/DDBJ databases">
        <title>Colwellia maritima, isolated from seawater.</title>
        <authorList>
            <person name="Kristyanto S."/>
            <person name="Jung J."/>
            <person name="Jeon C.O."/>
        </authorList>
    </citation>
    <scope>NUCLEOTIDE SEQUENCE</scope>
    <source>
        <strain evidence="5">MSW7</strain>
    </source>
</reference>
<keyword evidence="1" id="KW-0805">Transcription regulation</keyword>
<dbReference type="PROSITE" id="PS01124">
    <property type="entry name" value="HTH_ARAC_FAMILY_2"/>
    <property type="match status" value="1"/>
</dbReference>
<evidence type="ECO:0000256" key="1">
    <source>
        <dbReference type="ARBA" id="ARBA00023015"/>
    </source>
</evidence>
<proteinExistence type="predicted"/>
<feature type="domain" description="HTH araC/xylS-type" evidence="4">
    <location>
        <begin position="1"/>
        <end position="66"/>
    </location>
</feature>
<organism evidence="5 6">
    <name type="scientific">Colwellia maritima</name>
    <dbReference type="NCBI Taxonomy" id="2912588"/>
    <lineage>
        <taxon>Bacteria</taxon>
        <taxon>Pseudomonadati</taxon>
        <taxon>Pseudomonadota</taxon>
        <taxon>Gammaproteobacteria</taxon>
        <taxon>Alteromonadales</taxon>
        <taxon>Colwelliaceae</taxon>
        <taxon>Colwellia</taxon>
    </lineage>
</organism>
<gene>
    <name evidence="5" type="ORF">L3081_11415</name>
</gene>
<dbReference type="InterPro" id="IPR009057">
    <property type="entry name" value="Homeodomain-like_sf"/>
</dbReference>
<comment type="caution">
    <text evidence="5">The sequence shown here is derived from an EMBL/GenBank/DDBJ whole genome shotgun (WGS) entry which is preliminary data.</text>
</comment>
<evidence type="ECO:0000313" key="5">
    <source>
        <dbReference type="EMBL" id="MCI2283900.1"/>
    </source>
</evidence>
<keyword evidence="6" id="KW-1185">Reference proteome</keyword>
<protein>
    <submittedName>
        <fullName evidence="5">Helix-turn-helix domain-containing protein</fullName>
    </submittedName>
</protein>
<dbReference type="EMBL" id="JAKKSL010000002">
    <property type="protein sequence ID" value="MCI2283900.1"/>
    <property type="molecule type" value="Genomic_DNA"/>
</dbReference>
<dbReference type="Gene3D" id="1.10.10.60">
    <property type="entry name" value="Homeodomain-like"/>
    <property type="match status" value="1"/>
</dbReference>
<dbReference type="InterPro" id="IPR018060">
    <property type="entry name" value="HTH_AraC"/>
</dbReference>
<dbReference type="PANTHER" id="PTHR43280:SF2">
    <property type="entry name" value="HTH-TYPE TRANSCRIPTIONAL REGULATOR EXSA"/>
    <property type="match status" value="1"/>
</dbReference>
<dbReference type="SUPFAM" id="SSF46689">
    <property type="entry name" value="Homeodomain-like"/>
    <property type="match status" value="1"/>
</dbReference>
<evidence type="ECO:0000259" key="4">
    <source>
        <dbReference type="PROSITE" id="PS01124"/>
    </source>
</evidence>
<evidence type="ECO:0000256" key="3">
    <source>
        <dbReference type="ARBA" id="ARBA00023163"/>
    </source>
</evidence>
<dbReference type="PRINTS" id="PR00032">
    <property type="entry name" value="HTHARAC"/>
</dbReference>
<evidence type="ECO:0000313" key="6">
    <source>
        <dbReference type="Proteomes" id="UP001139646"/>
    </source>
</evidence>
<dbReference type="InterPro" id="IPR020449">
    <property type="entry name" value="Tscrpt_reg_AraC-type_HTH"/>
</dbReference>